<keyword evidence="10" id="KW-0067">ATP-binding</keyword>
<evidence type="ECO:0000256" key="1">
    <source>
        <dbReference type="ARBA" id="ARBA00002274"/>
    </source>
</evidence>
<evidence type="ECO:0000313" key="14">
    <source>
        <dbReference type="EMBL" id="RZD15489.1"/>
    </source>
</evidence>
<evidence type="ECO:0000256" key="12">
    <source>
        <dbReference type="ARBA" id="ARBA00029757"/>
    </source>
</evidence>
<evidence type="ECO:0000256" key="8">
    <source>
        <dbReference type="ARBA" id="ARBA00022741"/>
    </source>
</evidence>
<evidence type="ECO:0000313" key="15">
    <source>
        <dbReference type="Proteomes" id="UP000320813"/>
    </source>
</evidence>
<reference evidence="14 15" key="1">
    <citation type="submission" date="2019-01" db="EMBL/GenBank/DDBJ databases">
        <title>Insights into ecological role of a new deltaproteobacterial order Candidatus Sinidesulfobacterales (Sva0485) by metagenomics and metatranscriptomics.</title>
        <authorList>
            <person name="Tan S."/>
            <person name="Liu J."/>
            <person name="Fang Y."/>
            <person name="Hedlund B.P."/>
            <person name="Lian Z.H."/>
            <person name="Huang L.Y."/>
            <person name="Li J.T."/>
            <person name="Huang L.N."/>
            <person name="Li W.J."/>
            <person name="Jiang H.C."/>
            <person name="Dong H.L."/>
            <person name="Shu W.S."/>
        </authorList>
    </citation>
    <scope>NUCLEOTIDE SEQUENCE [LARGE SCALE GENOMIC DNA]</scope>
    <source>
        <strain evidence="14">AP3</strain>
    </source>
</reference>
<dbReference type="AlphaFoldDB" id="A0A519BDZ4"/>
<keyword evidence="13" id="KW-0812">Transmembrane</keyword>
<comment type="caution">
    <text evidence="14">The sequence shown here is derived from an EMBL/GenBank/DDBJ whole genome shotgun (WGS) entry which is preliminary data.</text>
</comment>
<keyword evidence="6" id="KW-0441">Lipid A biosynthesis</keyword>
<gene>
    <name evidence="14" type="ORF">EVJ47_04245</name>
</gene>
<dbReference type="PANTHER" id="PTHR42724:SF1">
    <property type="entry name" value="TETRAACYLDISACCHARIDE 4'-KINASE, MITOCHONDRIAL-RELATED"/>
    <property type="match status" value="1"/>
</dbReference>
<proteinExistence type="predicted"/>
<evidence type="ECO:0000256" key="2">
    <source>
        <dbReference type="ARBA" id="ARBA00004870"/>
    </source>
</evidence>
<name>A0A519BDZ4_9DELT</name>
<evidence type="ECO:0000256" key="4">
    <source>
        <dbReference type="ARBA" id="ARBA00016436"/>
    </source>
</evidence>
<comment type="pathway">
    <text evidence="2">Glycolipid biosynthesis; lipid IV(A) biosynthesis; lipid IV(A) from (3R)-3-hydroxytetradecanoyl-[acyl-carrier-protein] and UDP-N-acetyl-alpha-D-glucosamine: step 6/6.</text>
</comment>
<sequence>MKRAHKYILNFLNNNRGDFNLFKFILKLPLFLISYAVILSTKIKRTLYNRSFIFKSKEPGMFTVSIGNINLGGAGKTPFSYTIAEYLYGRGLKPCIISRGYKGRLKKKSILPVGSTSLRMSGKSFPTK</sequence>
<keyword evidence="13" id="KW-1133">Transmembrane helix</keyword>
<dbReference type="PANTHER" id="PTHR42724">
    <property type="entry name" value="TETRAACYLDISACCHARIDE 4'-KINASE"/>
    <property type="match status" value="1"/>
</dbReference>
<organism evidence="14 15">
    <name type="scientific">Candidatus Acidulodesulfobacterium ferriphilum</name>
    <dbReference type="NCBI Taxonomy" id="2597223"/>
    <lineage>
        <taxon>Bacteria</taxon>
        <taxon>Deltaproteobacteria</taxon>
        <taxon>Candidatus Acidulodesulfobacterales</taxon>
        <taxon>Candidatus Acidulodesulfobacterium</taxon>
    </lineage>
</organism>
<accession>A0A519BDZ4</accession>
<evidence type="ECO:0000256" key="3">
    <source>
        <dbReference type="ARBA" id="ARBA00012071"/>
    </source>
</evidence>
<keyword evidence="7" id="KW-0808">Transferase</keyword>
<evidence type="ECO:0000256" key="7">
    <source>
        <dbReference type="ARBA" id="ARBA00022679"/>
    </source>
</evidence>
<dbReference type="GO" id="GO:0009245">
    <property type="term" value="P:lipid A biosynthetic process"/>
    <property type="evidence" value="ECO:0007669"/>
    <property type="project" value="UniProtKB-KW"/>
</dbReference>
<comment type="function">
    <text evidence="1">Transfers the gamma-phosphate of ATP to the 4'-position of a tetraacyldisaccharide 1-phosphate intermediate (termed DS-1-P) to form tetraacyldisaccharide 1,4'-bis-phosphate (lipid IVA).</text>
</comment>
<dbReference type="EC" id="2.7.1.130" evidence="3"/>
<dbReference type="Pfam" id="PF02606">
    <property type="entry name" value="LpxK"/>
    <property type="match status" value="1"/>
</dbReference>
<keyword evidence="11" id="KW-0443">Lipid metabolism</keyword>
<evidence type="ECO:0000256" key="13">
    <source>
        <dbReference type="SAM" id="Phobius"/>
    </source>
</evidence>
<dbReference type="GO" id="GO:0009029">
    <property type="term" value="F:lipid-A 4'-kinase activity"/>
    <property type="evidence" value="ECO:0007669"/>
    <property type="project" value="UniProtKB-EC"/>
</dbReference>
<dbReference type="Proteomes" id="UP000320813">
    <property type="component" value="Unassembled WGS sequence"/>
</dbReference>
<dbReference type="GO" id="GO:0005524">
    <property type="term" value="F:ATP binding"/>
    <property type="evidence" value="ECO:0007669"/>
    <property type="project" value="UniProtKB-KW"/>
</dbReference>
<feature type="transmembrane region" description="Helical" evidence="13">
    <location>
        <begin position="20"/>
        <end position="40"/>
    </location>
</feature>
<keyword evidence="13" id="KW-0472">Membrane</keyword>
<evidence type="ECO:0000256" key="5">
    <source>
        <dbReference type="ARBA" id="ARBA00022516"/>
    </source>
</evidence>
<dbReference type="InterPro" id="IPR003758">
    <property type="entry name" value="LpxK"/>
</dbReference>
<keyword evidence="8" id="KW-0547">Nucleotide-binding</keyword>
<keyword evidence="9" id="KW-0418">Kinase</keyword>
<evidence type="ECO:0000256" key="6">
    <source>
        <dbReference type="ARBA" id="ARBA00022556"/>
    </source>
</evidence>
<dbReference type="GO" id="GO:0016020">
    <property type="term" value="C:membrane"/>
    <property type="evidence" value="ECO:0007669"/>
    <property type="project" value="GOC"/>
</dbReference>
<keyword evidence="5" id="KW-0444">Lipid biosynthesis</keyword>
<dbReference type="EMBL" id="SGBD01000001">
    <property type="protein sequence ID" value="RZD15489.1"/>
    <property type="molecule type" value="Genomic_DNA"/>
</dbReference>
<evidence type="ECO:0000256" key="9">
    <source>
        <dbReference type="ARBA" id="ARBA00022777"/>
    </source>
</evidence>
<dbReference type="UniPathway" id="UPA00359">
    <property type="reaction ID" value="UER00482"/>
</dbReference>
<protein>
    <recommendedName>
        <fullName evidence="4">Tetraacyldisaccharide 4'-kinase</fullName>
        <ecNumber evidence="3">2.7.1.130</ecNumber>
    </recommendedName>
    <alternativeName>
        <fullName evidence="12">Lipid A 4'-kinase</fullName>
    </alternativeName>
</protein>
<evidence type="ECO:0000256" key="10">
    <source>
        <dbReference type="ARBA" id="ARBA00022840"/>
    </source>
</evidence>
<evidence type="ECO:0000256" key="11">
    <source>
        <dbReference type="ARBA" id="ARBA00023098"/>
    </source>
</evidence>